<gene>
    <name evidence="1" type="ORF">SAMN06297229_1054</name>
</gene>
<sequence>MTKPVIAISGPQKGSRGPRWCVATVVKWLGATPLQLRPEDTIDKDSYDAIVITGGHDIDPVLYAAEPEVEPKYDKQRDEFESDLIDHAVANDLPMLTICRGAQLLNIRCGGDLFQDLSTKRKRTSKRRSIFPFKTLCTQPDSRVAKIMGCTDCKINTLHNQAINNLGDGLVIVGRDQDDIVQAIEAPDATFRIGVQWHPEFLIYMRRQRALFAALIAAAKQRNGSRQVT</sequence>
<dbReference type="RefSeq" id="WP_086434167.1">
    <property type="nucleotide sequence ID" value="NZ_FXWH01000001.1"/>
</dbReference>
<dbReference type="Proteomes" id="UP000194450">
    <property type="component" value="Unassembled WGS sequence"/>
</dbReference>
<dbReference type="OrthoDB" id="9813383at2"/>
<dbReference type="PANTHER" id="PTHR43235">
    <property type="entry name" value="GLUTAMINE AMIDOTRANSFERASE PB2B2.05-RELATED"/>
    <property type="match status" value="1"/>
</dbReference>
<dbReference type="AlphaFoldDB" id="A0A1Y6ETN6"/>
<organism evidence="1 2">
    <name type="scientific">Pseudidiomarina planktonica</name>
    <dbReference type="NCBI Taxonomy" id="1323738"/>
    <lineage>
        <taxon>Bacteria</taxon>
        <taxon>Pseudomonadati</taxon>
        <taxon>Pseudomonadota</taxon>
        <taxon>Gammaproteobacteria</taxon>
        <taxon>Alteromonadales</taxon>
        <taxon>Idiomarinaceae</taxon>
        <taxon>Pseudidiomarina</taxon>
    </lineage>
</organism>
<dbReference type="PANTHER" id="PTHR43235:SF1">
    <property type="entry name" value="GLUTAMINE AMIDOTRANSFERASE PB2B2.05-RELATED"/>
    <property type="match status" value="1"/>
</dbReference>
<dbReference type="EMBL" id="FXWH01000001">
    <property type="protein sequence ID" value="SMQ64581.1"/>
    <property type="molecule type" value="Genomic_DNA"/>
</dbReference>
<dbReference type="GO" id="GO:0016740">
    <property type="term" value="F:transferase activity"/>
    <property type="evidence" value="ECO:0007669"/>
    <property type="project" value="UniProtKB-KW"/>
</dbReference>
<dbReference type="GO" id="GO:0005829">
    <property type="term" value="C:cytosol"/>
    <property type="evidence" value="ECO:0007669"/>
    <property type="project" value="TreeGrafter"/>
</dbReference>
<dbReference type="SUPFAM" id="SSF52317">
    <property type="entry name" value="Class I glutamine amidotransferase-like"/>
    <property type="match status" value="1"/>
</dbReference>
<accession>A0A1Y6ETN6</accession>
<dbReference type="Pfam" id="PF07722">
    <property type="entry name" value="Peptidase_C26"/>
    <property type="match status" value="1"/>
</dbReference>
<evidence type="ECO:0000313" key="1">
    <source>
        <dbReference type="EMBL" id="SMQ64581.1"/>
    </source>
</evidence>
<protein>
    <submittedName>
        <fullName evidence="1">Putative glutamine amidotransferase</fullName>
    </submittedName>
</protein>
<dbReference type="InterPro" id="IPR044668">
    <property type="entry name" value="PuuD-like"/>
</dbReference>
<dbReference type="PROSITE" id="PS51273">
    <property type="entry name" value="GATASE_TYPE_1"/>
    <property type="match status" value="1"/>
</dbReference>
<keyword evidence="1" id="KW-0808">Transferase</keyword>
<evidence type="ECO:0000313" key="2">
    <source>
        <dbReference type="Proteomes" id="UP000194450"/>
    </source>
</evidence>
<reference evidence="2" key="1">
    <citation type="submission" date="2017-04" db="EMBL/GenBank/DDBJ databases">
        <authorList>
            <person name="Varghese N."/>
            <person name="Submissions S."/>
        </authorList>
    </citation>
    <scope>NUCLEOTIDE SEQUENCE [LARGE SCALE GENOMIC DNA]</scope>
</reference>
<keyword evidence="2" id="KW-1185">Reference proteome</keyword>
<dbReference type="InterPro" id="IPR029062">
    <property type="entry name" value="Class_I_gatase-like"/>
</dbReference>
<dbReference type="InterPro" id="IPR011697">
    <property type="entry name" value="Peptidase_C26"/>
</dbReference>
<dbReference type="GO" id="GO:0016811">
    <property type="term" value="F:hydrolase activity, acting on carbon-nitrogen (but not peptide) bonds, in linear amides"/>
    <property type="evidence" value="ECO:0007669"/>
    <property type="project" value="InterPro"/>
</dbReference>
<dbReference type="Gene3D" id="3.40.50.880">
    <property type="match status" value="1"/>
</dbReference>
<dbReference type="CDD" id="cd01745">
    <property type="entry name" value="GATase1_2"/>
    <property type="match status" value="1"/>
</dbReference>
<keyword evidence="1" id="KW-0315">Glutamine amidotransferase</keyword>
<name>A0A1Y6ETN6_9GAMM</name>
<proteinExistence type="predicted"/>